<dbReference type="EMBL" id="PTJA01000003">
    <property type="protein sequence ID" value="PPK82161.1"/>
    <property type="molecule type" value="Genomic_DNA"/>
</dbReference>
<reference evidence="1 2" key="1">
    <citation type="submission" date="2018-02" db="EMBL/GenBank/DDBJ databases">
        <title>Genomic Encyclopedia of Archaeal and Bacterial Type Strains, Phase II (KMG-II): from individual species to whole genera.</title>
        <authorList>
            <person name="Goeker M."/>
        </authorList>
    </citation>
    <scope>NUCLEOTIDE SEQUENCE [LARGE SCALE GENOMIC DNA]</scope>
    <source>
        <strain evidence="1 2">DSM 3808</strain>
    </source>
</reference>
<dbReference type="AlphaFoldDB" id="A0A2S6HW34"/>
<organism evidence="1 2">
    <name type="scientific">Lacrimispora xylanisolvens</name>
    <dbReference type="NCBI Taxonomy" id="384636"/>
    <lineage>
        <taxon>Bacteria</taxon>
        <taxon>Bacillati</taxon>
        <taxon>Bacillota</taxon>
        <taxon>Clostridia</taxon>
        <taxon>Lachnospirales</taxon>
        <taxon>Lachnospiraceae</taxon>
        <taxon>Lacrimispora</taxon>
    </lineage>
</organism>
<comment type="caution">
    <text evidence="1">The sequence shown here is derived from an EMBL/GenBank/DDBJ whole genome shotgun (WGS) entry which is preliminary data.</text>
</comment>
<proteinExistence type="predicted"/>
<dbReference type="RefSeq" id="WP_104436208.1">
    <property type="nucleotide sequence ID" value="NZ_PTJA01000003.1"/>
</dbReference>
<accession>A0A2S6HW34</accession>
<gene>
    <name evidence="1" type="ORF">BXY41_103376</name>
</gene>
<keyword evidence="2" id="KW-1185">Reference proteome</keyword>
<evidence type="ECO:0000313" key="2">
    <source>
        <dbReference type="Proteomes" id="UP000237749"/>
    </source>
</evidence>
<sequence length="192" mass="23371">MNDIEKLREYATPLWEKRLEEKQNQVEAFFQKHQEEIIRDFCNSIIENLLSDTAYKQEEGEQEEVLFLGISYLHSSLVTGTYEYEINLFNQLLFADEKRKSMYWHLYFLYQNIEEDEAFLQKELRKRFVRVESHEVEVLRRLFISYYWRVGLKYFKVLGDALIKDLEVKKWAGERQFVILYGEHMGELEEIL</sequence>
<dbReference type="Proteomes" id="UP000237749">
    <property type="component" value="Unassembled WGS sequence"/>
</dbReference>
<protein>
    <submittedName>
        <fullName evidence="1">Uncharacterized protein</fullName>
    </submittedName>
</protein>
<evidence type="ECO:0000313" key="1">
    <source>
        <dbReference type="EMBL" id="PPK82161.1"/>
    </source>
</evidence>
<name>A0A2S6HW34_9FIRM</name>